<accession>A0A0F5FLL9</accession>
<proteinExistence type="predicted"/>
<evidence type="ECO:0008006" key="3">
    <source>
        <dbReference type="Google" id="ProtNLM"/>
    </source>
</evidence>
<reference evidence="1 2" key="1">
    <citation type="submission" date="2015-03" db="EMBL/GenBank/DDBJ databases">
        <authorList>
            <person name="Hassan Y."/>
            <person name="Lepp D."/>
            <person name="Li X.-Z."/>
            <person name="Zhou T."/>
        </authorList>
    </citation>
    <scope>NUCLEOTIDE SEQUENCE [LARGE SCALE GENOMIC DNA]</scope>
    <source>
        <strain evidence="1 2">IPL18</strain>
    </source>
</reference>
<sequence>MGHLPTITSLGHRIVIMGPSNAGKSTLASALGQCLHLPVHHLDVYRHLPHTDWQQRDDADFQRLHDEAIASDAWIVEGNYSALLPQRLARATSVLVIDDSLVRRYWRYVWRTTQKRKRAGALPGNRDTIKWQMIHWIWHTRHSAKRTRERISRMDLPHHFVANQGELDALYDAWHLKRTR</sequence>
<dbReference type="Gene3D" id="3.40.50.300">
    <property type="entry name" value="P-loop containing nucleotide triphosphate hydrolases"/>
    <property type="match status" value="1"/>
</dbReference>
<dbReference type="SUPFAM" id="SSF52540">
    <property type="entry name" value="P-loop containing nucleoside triphosphate hydrolases"/>
    <property type="match status" value="1"/>
</dbReference>
<gene>
    <name evidence="1" type="ORF">VE26_07740</name>
</gene>
<dbReference type="EMBL" id="JZEY01000054">
    <property type="protein sequence ID" value="KKB09741.1"/>
    <property type="molecule type" value="Genomic_DNA"/>
</dbReference>
<evidence type="ECO:0000313" key="1">
    <source>
        <dbReference type="EMBL" id="KKB09741.1"/>
    </source>
</evidence>
<comment type="caution">
    <text evidence="1">The sequence shown here is derived from an EMBL/GenBank/DDBJ whole genome shotgun (WGS) entry which is preliminary data.</text>
</comment>
<name>A0A0F5FLL9_9HYPH</name>
<dbReference type="PATRIC" id="fig|429727.3.peg.1604"/>
<dbReference type="AlphaFoldDB" id="A0A0F5FLL9"/>
<dbReference type="RefSeq" id="WP_046104434.1">
    <property type="nucleotide sequence ID" value="NZ_JZEY01000054.1"/>
</dbReference>
<protein>
    <recommendedName>
        <fullName evidence="3">ATPase AAA</fullName>
    </recommendedName>
</protein>
<dbReference type="InterPro" id="IPR052922">
    <property type="entry name" value="Cytidylate_Kinase-2"/>
</dbReference>
<dbReference type="PANTHER" id="PTHR37816:SF2">
    <property type="entry name" value="DNA TOPOLOGY MODULATION PROTEIN FLAR-RELATED PROTEIN"/>
    <property type="match status" value="1"/>
</dbReference>
<keyword evidence="2" id="KW-1185">Reference proteome</keyword>
<organism evidence="1 2">
    <name type="scientific">Devosia chinhatensis</name>
    <dbReference type="NCBI Taxonomy" id="429727"/>
    <lineage>
        <taxon>Bacteria</taxon>
        <taxon>Pseudomonadati</taxon>
        <taxon>Pseudomonadota</taxon>
        <taxon>Alphaproteobacteria</taxon>
        <taxon>Hyphomicrobiales</taxon>
        <taxon>Devosiaceae</taxon>
        <taxon>Devosia</taxon>
    </lineage>
</organism>
<dbReference type="PANTHER" id="PTHR37816">
    <property type="entry name" value="YALI0E33011P"/>
    <property type="match status" value="1"/>
</dbReference>
<dbReference type="OrthoDB" id="7210594at2"/>
<dbReference type="STRING" id="429727.VE26_07740"/>
<dbReference type="Proteomes" id="UP000033649">
    <property type="component" value="Unassembled WGS sequence"/>
</dbReference>
<dbReference type="InterPro" id="IPR027417">
    <property type="entry name" value="P-loop_NTPase"/>
</dbReference>
<evidence type="ECO:0000313" key="2">
    <source>
        <dbReference type="Proteomes" id="UP000033649"/>
    </source>
</evidence>